<dbReference type="PANTHER" id="PTHR45725:SF1">
    <property type="entry name" value="DISHEVELLED ASSOCIATED ACTIVATOR OF MORPHOGENESIS, ISOFORM D"/>
    <property type="match status" value="1"/>
</dbReference>
<dbReference type="InterPro" id="IPR051425">
    <property type="entry name" value="Formin_Homology"/>
</dbReference>
<name>A0A0L7QWH8_9HYME</name>
<dbReference type="PANTHER" id="PTHR45725">
    <property type="entry name" value="FORMIN HOMOLOGY 2 FAMILY MEMBER"/>
    <property type="match status" value="1"/>
</dbReference>
<feature type="compositionally biased region" description="Low complexity" evidence="1">
    <location>
        <begin position="22"/>
        <end position="34"/>
    </location>
</feature>
<evidence type="ECO:0000313" key="3">
    <source>
        <dbReference type="Proteomes" id="UP000053825"/>
    </source>
</evidence>
<feature type="compositionally biased region" description="Pro residues" evidence="1">
    <location>
        <begin position="627"/>
        <end position="662"/>
    </location>
</feature>
<dbReference type="PRINTS" id="PR01217">
    <property type="entry name" value="PRICHEXTENSN"/>
</dbReference>
<evidence type="ECO:0000313" key="2">
    <source>
        <dbReference type="EMBL" id="KOC62921.1"/>
    </source>
</evidence>
<sequence length="833" mass="94957">MTKRKDYKRSRRKQPLSQSQENLLQNSDLSDSLDTPVKKKPKSSERLLHQRSPESVLFESQVPDLPCFVELSPEIVPRLRRRQLDLNESNKNKEDERIPEKEPEVVELKQVDFPNQNVNIETEKCFQLDKTLSMNDEIRLDMNGCQSLQEGKSFSKNKLDSDIFNNDIRSSKSSYDFPCGYVSEPAQFANFKTELENQNGFHQFLDEFRSAISACDFTSRFEEKDEKYYEKWNEQEQQTKFEIVNEKNPDDSNGSRSMSNWSECRRILSNLRQINNWKIRTSNLECIGNFLQKYKKFDETRSLHTSFLLYNTPPSMISEENSNGRTNKRPFEETEKTDDKVDDRNNYGEMNSNVTGIRARSTTPCRGSPPPAKRCRTTLKFDDEEEAEMQREPAASVTVADLLPVEKKNVQNCFYPNLTITKIPWSSGSTESPTNSSLDLPVVSDSGGYGKCLQEKNQKFLRKQFFKKPAAKIYLFCVWLMKRMARIIGKSYEGLKRAASTFSSTRQQMEELSQVVILLRTENKQMLNTFVEQVTRLSDELTQVKYRNLSLAILEHYSSITELYSVSLAFFFPVFVSLSQVRASNAPLMQELQKLHQTLEDSRSKSPKNAPIPPPPMPSIFMSSRPPALPPPPPPPPTPSPPLPPPPSLPPPPPPPPPPPFPSLQSPAQPITPTTPKSRSVRMPSRKCSTPLPSRPVITVEDLLKVTLKKAPQNVKENRRNTIPGPRGPVVSLDMLRSVKLKSVRRRNDKMTRSPRSARMIKSRTAPSLSLSPIITSTENSLGRILKQVDLHRRAPRRLLSSSTSNFRENAIARDSQLQNADTKDRSSQSAIA</sequence>
<reference evidence="2 3" key="1">
    <citation type="submission" date="2015-07" db="EMBL/GenBank/DDBJ databases">
        <title>The genome of Habropoda laboriosa.</title>
        <authorList>
            <person name="Pan H."/>
            <person name="Kapheim K."/>
        </authorList>
    </citation>
    <scope>NUCLEOTIDE SEQUENCE [LARGE SCALE GENOMIC DNA]</scope>
    <source>
        <strain evidence="2">0110345459</strain>
    </source>
</reference>
<feature type="compositionally biased region" description="Basic and acidic residues" evidence="1">
    <location>
        <begin position="329"/>
        <end position="346"/>
    </location>
</feature>
<proteinExistence type="predicted"/>
<dbReference type="Proteomes" id="UP000053825">
    <property type="component" value="Unassembled WGS sequence"/>
</dbReference>
<protein>
    <submittedName>
        <fullName evidence="2">Uncharacterized protein</fullName>
    </submittedName>
</protein>
<dbReference type="AlphaFoldDB" id="A0A0L7QWH8"/>
<feature type="region of interest" description="Disordered" evidence="1">
    <location>
        <begin position="317"/>
        <end position="351"/>
    </location>
</feature>
<evidence type="ECO:0000256" key="1">
    <source>
        <dbReference type="SAM" id="MobiDB-lite"/>
    </source>
</evidence>
<accession>A0A0L7QWH8</accession>
<keyword evidence="3" id="KW-1185">Reference proteome</keyword>
<feature type="compositionally biased region" description="Basic and acidic residues" evidence="1">
    <location>
        <begin position="42"/>
        <end position="52"/>
    </location>
</feature>
<organism evidence="2 3">
    <name type="scientific">Habropoda laboriosa</name>
    <dbReference type="NCBI Taxonomy" id="597456"/>
    <lineage>
        <taxon>Eukaryota</taxon>
        <taxon>Metazoa</taxon>
        <taxon>Ecdysozoa</taxon>
        <taxon>Arthropoda</taxon>
        <taxon>Hexapoda</taxon>
        <taxon>Insecta</taxon>
        <taxon>Pterygota</taxon>
        <taxon>Neoptera</taxon>
        <taxon>Endopterygota</taxon>
        <taxon>Hymenoptera</taxon>
        <taxon>Apocrita</taxon>
        <taxon>Aculeata</taxon>
        <taxon>Apoidea</taxon>
        <taxon>Anthophila</taxon>
        <taxon>Apidae</taxon>
        <taxon>Habropoda</taxon>
    </lineage>
</organism>
<feature type="region of interest" description="Disordered" evidence="1">
    <location>
        <begin position="800"/>
        <end position="833"/>
    </location>
</feature>
<feature type="region of interest" description="Disordered" evidence="1">
    <location>
        <begin position="598"/>
        <end position="694"/>
    </location>
</feature>
<feature type="compositionally biased region" description="Basic residues" evidence="1">
    <location>
        <begin position="1"/>
        <end position="14"/>
    </location>
</feature>
<dbReference type="EMBL" id="KQ414714">
    <property type="protein sequence ID" value="KOC62921.1"/>
    <property type="molecule type" value="Genomic_DNA"/>
</dbReference>
<gene>
    <name evidence="2" type="ORF">WH47_03112</name>
</gene>
<dbReference type="OrthoDB" id="8193675at2759"/>
<feature type="region of interest" description="Disordered" evidence="1">
    <location>
        <begin position="1"/>
        <end position="55"/>
    </location>
</feature>
<dbReference type="STRING" id="597456.A0A0L7QWH8"/>